<dbReference type="InterPro" id="IPR036188">
    <property type="entry name" value="FAD/NAD-bd_sf"/>
</dbReference>
<evidence type="ECO:0000256" key="6">
    <source>
        <dbReference type="PIRSR" id="PIRSR000350-4"/>
    </source>
</evidence>
<dbReference type="PIRSF" id="PIRSF000350">
    <property type="entry name" value="Mercury_reductase_MerA"/>
    <property type="match status" value="1"/>
</dbReference>
<dbReference type="RefSeq" id="WP_154715997.1">
    <property type="nucleotide sequence ID" value="NZ_LT837803.1"/>
</dbReference>
<evidence type="ECO:0000256" key="3">
    <source>
        <dbReference type="ARBA" id="ARBA00022827"/>
    </source>
</evidence>
<feature type="binding site" evidence="5">
    <location>
        <position position="261"/>
    </location>
    <ligand>
        <name>NAD(+)</name>
        <dbReference type="ChEBI" id="CHEBI:57540"/>
    </ligand>
</feature>
<dbReference type="Gene3D" id="3.30.390.30">
    <property type="match status" value="1"/>
</dbReference>
<protein>
    <submittedName>
        <fullName evidence="9">Dihydrolipoamide dehydrogenase</fullName>
        <ecNumber evidence="9">1.8.1.4</ecNumber>
    </submittedName>
</protein>
<dbReference type="GO" id="GO:0004148">
    <property type="term" value="F:dihydrolipoyl dehydrogenase (NADH) activity"/>
    <property type="evidence" value="ECO:0007669"/>
    <property type="project" value="UniProtKB-EC"/>
</dbReference>
<keyword evidence="2" id="KW-0285">Flavoprotein</keyword>
<dbReference type="Pfam" id="PF02852">
    <property type="entry name" value="Pyr_redox_dim"/>
    <property type="match status" value="1"/>
</dbReference>
<sequence>MVRKTRLVIIGAGSAGLTALKEAQRTTQNLLLINDGPYGTTCARVGCMPSKALLGPAHAYGRRHFLEQAGIRGTSQLNVDLPALLRHVRQLRDRFTAGSIELAHALGERNLQGRPRFLDAHALELNGERIEFEAAIIATGSRPVVPVPWEQLGRRVLTSDDFFEQENLGRRVAVVGLGAIGVELGQGLAQLGLEVVGLTRAQTVAGLHDQDISDALVAALRQDMQVLTGVDVGLQPAGEQGILVQAGEQSFEVNWVLASLGRRPNLEDLGLENLGVALDAYGMPAFHPQTLKLGDLPIYIAGDVNGMRPLLHEAADEGRIAAYHALHADSACLGRRVPLGIVFTEPNAAQVGAHPDELQGTETVSGEVDFARQGRALMEGRNVGRLRVYARSSDGRLLGAQIVAPDGEHLAHLLAWAIQQRLTVDEVLQLPVYHPVVEEGLRSALQAARRALGLRRRLPDLPLCNEPAAWALGGE</sequence>
<dbReference type="GO" id="GO:0050660">
    <property type="term" value="F:flavin adenine dinucleotide binding"/>
    <property type="evidence" value="ECO:0007669"/>
    <property type="project" value="TreeGrafter"/>
</dbReference>
<dbReference type="PANTHER" id="PTHR43014">
    <property type="entry name" value="MERCURIC REDUCTASE"/>
    <property type="match status" value="1"/>
</dbReference>
<feature type="domain" description="FAD/NAD(P)-binding" evidence="8">
    <location>
        <begin position="6"/>
        <end position="318"/>
    </location>
</feature>
<feature type="binding site" evidence="5">
    <location>
        <position position="303"/>
    </location>
    <ligand>
        <name>FAD</name>
        <dbReference type="ChEBI" id="CHEBI:57692"/>
    </ligand>
</feature>
<reference evidence="9" key="1">
    <citation type="submission" date="2017-03" db="EMBL/GenBank/DDBJ databases">
        <authorList>
            <consortium name="AG Boll"/>
        </authorList>
    </citation>
    <scope>NUCLEOTIDE SEQUENCE [LARGE SCALE GENOMIC DNA]</scope>
    <source>
        <strain evidence="9">Chol</strain>
    </source>
</reference>
<dbReference type="SUPFAM" id="SSF51905">
    <property type="entry name" value="FAD/NAD(P)-binding domain"/>
    <property type="match status" value="1"/>
</dbReference>
<name>A0A7Z7MUH2_9PROT</name>
<dbReference type="EMBL" id="LT837803">
    <property type="protein sequence ID" value="SMB22515.1"/>
    <property type="molecule type" value="Genomic_DNA"/>
</dbReference>
<dbReference type="PRINTS" id="PR00368">
    <property type="entry name" value="FADPNR"/>
</dbReference>
<feature type="active site" description="Proton acceptor" evidence="4">
    <location>
        <position position="434"/>
    </location>
</feature>
<dbReference type="InterPro" id="IPR023753">
    <property type="entry name" value="FAD/NAD-binding_dom"/>
</dbReference>
<feature type="domain" description="Pyridine nucleotide-disulphide oxidoreductase dimerisation" evidence="7">
    <location>
        <begin position="341"/>
        <end position="443"/>
    </location>
</feature>
<comment type="cofactor">
    <cofactor evidence="5">
        <name>FAD</name>
        <dbReference type="ChEBI" id="CHEBI:57692"/>
    </cofactor>
    <text evidence="5">Binds 1 FAD per subunit.</text>
</comment>
<dbReference type="AlphaFoldDB" id="A0A7Z7MUH2"/>
<dbReference type="Gene3D" id="3.50.50.60">
    <property type="entry name" value="FAD/NAD(P)-binding domain"/>
    <property type="match status" value="2"/>
</dbReference>
<keyword evidence="9" id="KW-0560">Oxidoreductase</keyword>
<dbReference type="InterPro" id="IPR001100">
    <property type="entry name" value="Pyr_nuc-diS_OxRdtase"/>
</dbReference>
<keyword evidence="5" id="KW-0520">NAD</keyword>
<gene>
    <name evidence="9" type="ORF">SDENCHOL_10611</name>
</gene>
<evidence type="ECO:0000259" key="8">
    <source>
        <dbReference type="Pfam" id="PF07992"/>
    </source>
</evidence>
<dbReference type="Proteomes" id="UP000242886">
    <property type="component" value="Chromosome SDENCHOL"/>
</dbReference>
<keyword evidence="10" id="KW-1185">Reference proteome</keyword>
<proteinExistence type="inferred from homology"/>
<evidence type="ECO:0000256" key="4">
    <source>
        <dbReference type="PIRSR" id="PIRSR000350-2"/>
    </source>
</evidence>
<dbReference type="PANTHER" id="PTHR43014:SF4">
    <property type="entry name" value="PYRIDINE NUCLEOTIDE-DISULFIDE OXIDOREDUCTASE RCLA-RELATED"/>
    <property type="match status" value="1"/>
</dbReference>
<keyword evidence="3 5" id="KW-0274">FAD</keyword>
<dbReference type="EC" id="1.8.1.4" evidence="9"/>
<accession>A0A7Z7MUH2</accession>
<dbReference type="NCBIfam" id="NF004939">
    <property type="entry name" value="PRK06292.1-1"/>
    <property type="match status" value="1"/>
</dbReference>
<feature type="binding site" evidence="5">
    <location>
        <begin position="176"/>
        <end position="183"/>
    </location>
    <ligand>
        <name>NAD(+)</name>
        <dbReference type="ChEBI" id="CHEBI:57540"/>
    </ligand>
</feature>
<dbReference type="InterPro" id="IPR004099">
    <property type="entry name" value="Pyr_nucl-diS_OxRdtase_dimer"/>
</dbReference>
<evidence type="ECO:0000259" key="7">
    <source>
        <dbReference type="Pfam" id="PF02852"/>
    </source>
</evidence>
<dbReference type="SUPFAM" id="SSF55424">
    <property type="entry name" value="FAD/NAD-linked reductases, dimerisation (C-terminal) domain"/>
    <property type="match status" value="1"/>
</dbReference>
<evidence type="ECO:0000256" key="1">
    <source>
        <dbReference type="ARBA" id="ARBA00007532"/>
    </source>
</evidence>
<dbReference type="Pfam" id="PF07992">
    <property type="entry name" value="Pyr_redox_2"/>
    <property type="match status" value="1"/>
</dbReference>
<feature type="binding site" evidence="5">
    <location>
        <position position="51"/>
    </location>
    <ligand>
        <name>FAD</name>
        <dbReference type="ChEBI" id="CHEBI:57692"/>
    </ligand>
</feature>
<dbReference type="InterPro" id="IPR016156">
    <property type="entry name" value="FAD/NAD-linked_Rdtase_dimer_sf"/>
</dbReference>
<evidence type="ECO:0000313" key="9">
    <source>
        <dbReference type="EMBL" id="SMB22515.1"/>
    </source>
</evidence>
<feature type="binding site" evidence="5">
    <location>
        <begin position="139"/>
        <end position="141"/>
    </location>
    <ligand>
        <name>FAD</name>
        <dbReference type="ChEBI" id="CHEBI:57692"/>
    </ligand>
</feature>
<evidence type="ECO:0000313" key="10">
    <source>
        <dbReference type="Proteomes" id="UP000242886"/>
    </source>
</evidence>
<evidence type="ECO:0000256" key="2">
    <source>
        <dbReference type="ARBA" id="ARBA00022630"/>
    </source>
</evidence>
<organism evidence="9 10">
    <name type="scientific">Sterolibacterium denitrificans</name>
    <dbReference type="NCBI Taxonomy" id="157592"/>
    <lineage>
        <taxon>Bacteria</taxon>
        <taxon>Pseudomonadati</taxon>
        <taxon>Pseudomonadota</taxon>
        <taxon>Betaproteobacteria</taxon>
        <taxon>Nitrosomonadales</taxon>
        <taxon>Sterolibacteriaceae</taxon>
        <taxon>Sterolibacterium</taxon>
    </lineage>
</organism>
<dbReference type="PRINTS" id="PR00411">
    <property type="entry name" value="PNDRDTASEI"/>
</dbReference>
<comment type="similarity">
    <text evidence="1">Belongs to the class-I pyridine nucleotide-disulfide oxidoreductase family.</text>
</comment>
<evidence type="ECO:0000256" key="5">
    <source>
        <dbReference type="PIRSR" id="PIRSR000350-3"/>
    </source>
</evidence>
<keyword evidence="5" id="KW-0547">Nucleotide-binding</keyword>
<feature type="disulfide bond" description="Redox-active" evidence="6">
    <location>
        <begin position="42"/>
        <end position="47"/>
    </location>
</feature>
<dbReference type="GO" id="GO:0003955">
    <property type="term" value="F:NAD(P)H dehydrogenase (quinone) activity"/>
    <property type="evidence" value="ECO:0007669"/>
    <property type="project" value="TreeGrafter"/>
</dbReference>